<dbReference type="InterPro" id="IPR036249">
    <property type="entry name" value="Thioredoxin-like_sf"/>
</dbReference>
<dbReference type="InterPro" id="IPR033658">
    <property type="entry name" value="GRX_PICOT-like"/>
</dbReference>
<keyword evidence="3" id="KW-0408">Iron</keyword>
<dbReference type="Pfam" id="PF00462">
    <property type="entry name" value="Glutaredoxin"/>
    <property type="match status" value="1"/>
</dbReference>
<accession>A0ABQ7JEL3</accession>
<keyword evidence="5" id="KW-0676">Redox-active center</keyword>
<organism evidence="7 8">
    <name type="scientific">Cardiosporidium cionae</name>
    <dbReference type="NCBI Taxonomy" id="476202"/>
    <lineage>
        <taxon>Eukaryota</taxon>
        <taxon>Sar</taxon>
        <taxon>Alveolata</taxon>
        <taxon>Apicomplexa</taxon>
        <taxon>Aconoidasida</taxon>
        <taxon>Nephromycida</taxon>
        <taxon>Cardiosporidium</taxon>
    </lineage>
</organism>
<dbReference type="CDD" id="cd03028">
    <property type="entry name" value="GRX_PICOT_like"/>
    <property type="match status" value="1"/>
</dbReference>
<evidence type="ECO:0000259" key="6">
    <source>
        <dbReference type="Pfam" id="PF00462"/>
    </source>
</evidence>
<dbReference type="PANTHER" id="PTHR10293:SF16">
    <property type="entry name" value="GLUTAREDOXIN-RELATED PROTEIN 5, MITOCHONDRIAL"/>
    <property type="match status" value="1"/>
</dbReference>
<evidence type="ECO:0000313" key="8">
    <source>
        <dbReference type="Proteomes" id="UP000823046"/>
    </source>
</evidence>
<protein>
    <submittedName>
        <fullName evidence="7">Glutaredoxin-related protein</fullName>
    </submittedName>
</protein>
<dbReference type="InterPro" id="IPR002109">
    <property type="entry name" value="Glutaredoxin"/>
</dbReference>
<evidence type="ECO:0000256" key="2">
    <source>
        <dbReference type="ARBA" id="ARBA00022723"/>
    </source>
</evidence>
<name>A0ABQ7JEL3_9APIC</name>
<evidence type="ECO:0000256" key="3">
    <source>
        <dbReference type="ARBA" id="ARBA00023004"/>
    </source>
</evidence>
<dbReference type="Gene3D" id="3.40.30.10">
    <property type="entry name" value="Glutaredoxin"/>
    <property type="match status" value="1"/>
</dbReference>
<dbReference type="InterPro" id="IPR004480">
    <property type="entry name" value="Monothiol_GRX-rel"/>
</dbReference>
<dbReference type="Proteomes" id="UP000823046">
    <property type="component" value="Unassembled WGS sequence"/>
</dbReference>
<sequence length="149" mass="16679">MFDMLLDTIWSPTNNNNFARHYMTKPLLGPFETSKKPTLSEEARDKITALIKSSPVVVFMKGTPQAPQCGFSNAVLQMLQACGVSDCVAVDVLDGTSIREDIKTYSEWSTIPQLYINEEFIGGYDIVLEMFRDGSLQSMLKPEKTDDDV</sequence>
<evidence type="ECO:0000256" key="5">
    <source>
        <dbReference type="ARBA" id="ARBA00023284"/>
    </source>
</evidence>
<keyword evidence="8" id="KW-1185">Reference proteome</keyword>
<evidence type="ECO:0000313" key="7">
    <source>
        <dbReference type="EMBL" id="KAF8822447.1"/>
    </source>
</evidence>
<proteinExistence type="predicted"/>
<dbReference type="SUPFAM" id="SSF52833">
    <property type="entry name" value="Thioredoxin-like"/>
    <property type="match status" value="1"/>
</dbReference>
<evidence type="ECO:0000256" key="4">
    <source>
        <dbReference type="ARBA" id="ARBA00023014"/>
    </source>
</evidence>
<comment type="caution">
    <text evidence="7">The sequence shown here is derived from an EMBL/GenBank/DDBJ whole genome shotgun (WGS) entry which is preliminary data.</text>
</comment>
<reference evidence="7 8" key="1">
    <citation type="journal article" date="2020" name="bioRxiv">
        <title>Metabolic contributions of an alphaproteobacterial endosymbiont in the apicomplexan Cardiosporidium cionae.</title>
        <authorList>
            <person name="Hunter E.S."/>
            <person name="Paight C.J."/>
            <person name="Lane C.E."/>
        </authorList>
    </citation>
    <scope>NUCLEOTIDE SEQUENCE [LARGE SCALE GENOMIC DNA]</scope>
    <source>
        <strain evidence="7">ESH_2018</strain>
    </source>
</reference>
<evidence type="ECO:0000256" key="1">
    <source>
        <dbReference type="ARBA" id="ARBA00022714"/>
    </source>
</evidence>
<dbReference type="PANTHER" id="PTHR10293">
    <property type="entry name" value="GLUTAREDOXIN FAMILY MEMBER"/>
    <property type="match status" value="1"/>
</dbReference>
<gene>
    <name evidence="7" type="ORF">IE077_000590</name>
</gene>
<dbReference type="NCBIfam" id="TIGR00365">
    <property type="entry name" value="Grx4 family monothiol glutaredoxin"/>
    <property type="match status" value="1"/>
</dbReference>
<dbReference type="PROSITE" id="PS51354">
    <property type="entry name" value="GLUTAREDOXIN_2"/>
    <property type="match status" value="1"/>
</dbReference>
<keyword evidence="2" id="KW-0479">Metal-binding</keyword>
<dbReference type="EMBL" id="JADAQX010000053">
    <property type="protein sequence ID" value="KAF8822447.1"/>
    <property type="molecule type" value="Genomic_DNA"/>
</dbReference>
<feature type="domain" description="Glutaredoxin" evidence="6">
    <location>
        <begin position="56"/>
        <end position="121"/>
    </location>
</feature>
<keyword evidence="1" id="KW-0001">2Fe-2S</keyword>
<keyword evidence="4" id="KW-0411">Iron-sulfur</keyword>